<proteinExistence type="predicted"/>
<protein>
    <submittedName>
        <fullName evidence="2">Uncharacterized protein</fullName>
    </submittedName>
</protein>
<name>A0A212J3M0_9FIRM</name>
<organism evidence="2">
    <name type="scientific">uncultured Eubacteriales bacterium</name>
    <dbReference type="NCBI Taxonomy" id="172733"/>
    <lineage>
        <taxon>Bacteria</taxon>
        <taxon>Bacillati</taxon>
        <taxon>Bacillota</taxon>
        <taxon>Clostridia</taxon>
        <taxon>Eubacteriales</taxon>
        <taxon>environmental samples</taxon>
    </lineage>
</organism>
<feature type="region of interest" description="Disordered" evidence="1">
    <location>
        <begin position="188"/>
        <end position="218"/>
    </location>
</feature>
<evidence type="ECO:0000256" key="1">
    <source>
        <dbReference type="SAM" id="MobiDB-lite"/>
    </source>
</evidence>
<dbReference type="AlphaFoldDB" id="A0A212J3M0"/>
<evidence type="ECO:0000313" key="2">
    <source>
        <dbReference type="EMBL" id="SBV94051.1"/>
    </source>
</evidence>
<accession>A0A212J3M0</accession>
<feature type="compositionally biased region" description="Polar residues" evidence="1">
    <location>
        <begin position="195"/>
        <end position="208"/>
    </location>
</feature>
<sequence>MQALSAILGLCFCLAGGGIMDSLGPGWFLFWGVVILGGQLNYWRWRNVSDRKASDPRGAAQNLAHPGEPDRRLHDLGACGCGVRAGSGVDVVSTTEETRRAAYYETREDARTRRKLVYQALKDNGPMTVDELVCYLIRTGEMRSYDRGYVAPRLTELKKDGLVKTGGVRESQRSGKMTAVFMTVDIKRTAPGGNDTESGNTENNSTAKIAQEGGDVNI</sequence>
<gene>
    <name evidence="2" type="ORF">KL86CLO1_10461</name>
</gene>
<dbReference type="EMBL" id="FLUN01000001">
    <property type="protein sequence ID" value="SBV94051.1"/>
    <property type="molecule type" value="Genomic_DNA"/>
</dbReference>
<reference evidence="2" key="1">
    <citation type="submission" date="2016-04" db="EMBL/GenBank/DDBJ databases">
        <authorList>
            <person name="Evans L.H."/>
            <person name="Alamgir A."/>
            <person name="Owens N."/>
            <person name="Weber N.D."/>
            <person name="Virtaneva K."/>
            <person name="Barbian K."/>
            <person name="Babar A."/>
            <person name="Rosenke K."/>
        </authorList>
    </citation>
    <scope>NUCLEOTIDE SEQUENCE</scope>
    <source>
        <strain evidence="2">86</strain>
    </source>
</reference>